<dbReference type="PANTHER" id="PTHR46401">
    <property type="entry name" value="GLYCOSYLTRANSFERASE WBBK-RELATED"/>
    <property type="match status" value="1"/>
</dbReference>
<dbReference type="EMBL" id="JAAXKX010000013">
    <property type="protein sequence ID" value="NKN33591.1"/>
    <property type="molecule type" value="Genomic_DNA"/>
</dbReference>
<reference evidence="2 3" key="1">
    <citation type="submission" date="2020-04" db="EMBL/GenBank/DDBJ databases">
        <title>Draft Whole-Genome sequence of Marichromatium bheemlicum DSM 18632, type strain.</title>
        <authorList>
            <person name="Kyndt J.A."/>
            <person name="Meyer T.E."/>
        </authorList>
    </citation>
    <scope>NUCLEOTIDE SEQUENCE [LARGE SCALE GENOMIC DNA]</scope>
    <source>
        <strain evidence="2 3">DSM 18632</strain>
    </source>
</reference>
<dbReference type="Proteomes" id="UP000740754">
    <property type="component" value="Unassembled WGS sequence"/>
</dbReference>
<name>A0ABX1IBW4_9GAMM</name>
<dbReference type="PANTHER" id="PTHR46401:SF2">
    <property type="entry name" value="GLYCOSYLTRANSFERASE WBBK-RELATED"/>
    <property type="match status" value="1"/>
</dbReference>
<dbReference type="CDD" id="cd03801">
    <property type="entry name" value="GT4_PimA-like"/>
    <property type="match status" value="1"/>
</dbReference>
<dbReference type="Pfam" id="PF13692">
    <property type="entry name" value="Glyco_trans_1_4"/>
    <property type="match status" value="1"/>
</dbReference>
<evidence type="ECO:0000313" key="3">
    <source>
        <dbReference type="Proteomes" id="UP000740754"/>
    </source>
</evidence>
<sequence length="400" mass="44688">MPSILFLTPELPYPPHSGGRIKSWKLVEHLGAHADLGLACALKGDDEAHVADFQRQARLAELVSEPVKVPRTAHTLIASYLRRIPLNVLRTHSERLARAISAMAPRYDLIFCDHYEVFQYVPRDYAGPVVLHEHNAYFLMWKRYAESGANPAMRLASHLESLRVRRYELAACRRADLVFASPNDIDSLVEAGADRAKCRVTYHLGDETTLGRPPLDYASTQPILLYVGTLTWEANVDGLLWFLETVWPEVGRRHPDARIQIAGRNPDPRLRRAAAADPRVELLGFVADLEPLFQRSRVFIAPLRFGAGIKVKVLSGMGRGLPTVTTSVGSEGLEVEHMRHAAIADTAPETIAAIDTLLTDRTRWEAMAGASRALIEESYSWGPLLRDMQRELDTLLGGRR</sequence>
<comment type="caution">
    <text evidence="2">The sequence shown here is derived from an EMBL/GenBank/DDBJ whole genome shotgun (WGS) entry which is preliminary data.</text>
</comment>
<dbReference type="Gene3D" id="3.40.50.2000">
    <property type="entry name" value="Glycogen Phosphorylase B"/>
    <property type="match status" value="1"/>
</dbReference>
<organism evidence="2 3">
    <name type="scientific">Marichromatium bheemlicum</name>
    <dbReference type="NCBI Taxonomy" id="365339"/>
    <lineage>
        <taxon>Bacteria</taxon>
        <taxon>Pseudomonadati</taxon>
        <taxon>Pseudomonadota</taxon>
        <taxon>Gammaproteobacteria</taxon>
        <taxon>Chromatiales</taxon>
        <taxon>Chromatiaceae</taxon>
        <taxon>Marichromatium</taxon>
    </lineage>
</organism>
<proteinExistence type="predicted"/>
<accession>A0ABX1IBW4</accession>
<keyword evidence="1" id="KW-0808">Transferase</keyword>
<dbReference type="RefSeq" id="WP_168669291.1">
    <property type="nucleotide sequence ID" value="NZ_JAAXKX010000013.1"/>
</dbReference>
<protein>
    <submittedName>
        <fullName evidence="2">Glycosyltransferase</fullName>
    </submittedName>
</protein>
<gene>
    <name evidence="2" type="ORF">HF203_10190</name>
</gene>
<evidence type="ECO:0000313" key="2">
    <source>
        <dbReference type="EMBL" id="NKN33591.1"/>
    </source>
</evidence>
<evidence type="ECO:0000256" key="1">
    <source>
        <dbReference type="ARBA" id="ARBA00022679"/>
    </source>
</evidence>
<dbReference type="SUPFAM" id="SSF53756">
    <property type="entry name" value="UDP-Glycosyltransferase/glycogen phosphorylase"/>
    <property type="match status" value="1"/>
</dbReference>
<keyword evidence="3" id="KW-1185">Reference proteome</keyword>